<comment type="caution">
    <text evidence="2">The sequence shown here is derived from an EMBL/GenBank/DDBJ whole genome shotgun (WGS) entry which is preliminary data.</text>
</comment>
<feature type="region of interest" description="Disordered" evidence="1">
    <location>
        <begin position="287"/>
        <end position="342"/>
    </location>
</feature>
<dbReference type="EMBL" id="CBMG010003167">
    <property type="protein sequence ID" value="CEG03916.1"/>
    <property type="molecule type" value="Genomic_DNA"/>
</dbReference>
<gene>
    <name evidence="2" type="ORF">BN851_0133790</name>
</gene>
<evidence type="ECO:0000256" key="1">
    <source>
        <dbReference type="SAM" id="MobiDB-lite"/>
    </source>
</evidence>
<sequence length="480" mass="52582">MGPLKIPPEHVYCIQTGKKHYELFTTTYVGANYCGHCGLANPFRPQHRARSKTPALPGPYDEVVEVEDSPPPRPVSPASQLLRHRSKPMTSIGVGRTAQQLPVEVFATGAMSTRARIPPPESSGSPQFTTVASAASRAIQNSKANTRKPTRHRTGYQWVHISLLLVSLETKYFNGLAVEVPETVLPLKDTVIKFSSVDLLTWTSFTMMLFDHLQPLPPTIDLTNRDLWSLSYASSFSGKKIVSVPNIDKYATSSNMLTSGHFGNNQAGQLKVLVVLTSTEVVDKQEPVTPLRPDGYSTPVKEERKRKVKQEGASPALNHGKRIKQEENVKKEGSAGNTGQVKQEVHIKMKPEEPVPAASCGSLTDDERESIADEIVVHENEADLGEVEDPLHYQMFDSIPGHKGSEYMVDDEDEADEKDGEQAVVPEFVTPGCLPQSIGGDQTQLSDADIAGALPPAHSTRFRGTKVPATFVARYKKNAN</sequence>
<name>A0A090N550_9HYPO</name>
<organism evidence="2">
    <name type="scientific">Fusarium acuminatum CS5907</name>
    <dbReference type="NCBI Taxonomy" id="1318461"/>
    <lineage>
        <taxon>Eukaryota</taxon>
        <taxon>Fungi</taxon>
        <taxon>Dikarya</taxon>
        <taxon>Ascomycota</taxon>
        <taxon>Pezizomycotina</taxon>
        <taxon>Sordariomycetes</taxon>
        <taxon>Hypocreomycetidae</taxon>
        <taxon>Hypocreales</taxon>
        <taxon>Nectriaceae</taxon>
        <taxon>Fusarium</taxon>
        <taxon>Fusarium tricinctum species complex</taxon>
    </lineage>
</organism>
<reference evidence="2" key="1">
    <citation type="submission" date="2013-05" db="EMBL/GenBank/DDBJ databases">
        <title>Draft genome sequences of six wheat associated Fusarium spp. isolates.</title>
        <authorList>
            <person name="Moolhuijzen P.M."/>
            <person name="Manners J.M."/>
            <person name="Wilcox S."/>
            <person name="Bellgard M.I."/>
            <person name="Gardiner D.M."/>
        </authorList>
    </citation>
    <scope>NUCLEOTIDE SEQUENCE</scope>
    <source>
        <strain evidence="2">CS5907</strain>
    </source>
</reference>
<proteinExistence type="predicted"/>
<evidence type="ECO:0000313" key="2">
    <source>
        <dbReference type="EMBL" id="CEG03916.1"/>
    </source>
</evidence>
<dbReference type="AlphaFoldDB" id="A0A090N550"/>
<protein>
    <submittedName>
        <fullName evidence="2">WGS project CBMG000000000 data, contig CS5907-c003188</fullName>
    </submittedName>
</protein>
<accession>A0A090N550</accession>
<feature type="compositionally biased region" description="Basic and acidic residues" evidence="1">
    <location>
        <begin position="323"/>
        <end position="333"/>
    </location>
</feature>